<feature type="compositionally biased region" description="Basic residues" evidence="1">
    <location>
        <begin position="1"/>
        <end position="12"/>
    </location>
</feature>
<feature type="region of interest" description="Disordered" evidence="1">
    <location>
        <begin position="1"/>
        <end position="95"/>
    </location>
</feature>
<reference evidence="2" key="1">
    <citation type="submission" date="2014-09" db="EMBL/GenBank/DDBJ databases">
        <title>Genome sequence of the luminous mushroom Mycena chlorophos for searching fungal bioluminescence genes.</title>
        <authorList>
            <person name="Tanaka Y."/>
            <person name="Kasuga D."/>
            <person name="Oba Y."/>
            <person name="Hase S."/>
            <person name="Sato K."/>
            <person name="Oba Y."/>
            <person name="Sakakibara Y."/>
        </authorList>
    </citation>
    <scope>NUCLEOTIDE SEQUENCE</scope>
</reference>
<protein>
    <submittedName>
        <fullName evidence="2">Uncharacterized protein</fullName>
    </submittedName>
</protein>
<evidence type="ECO:0000313" key="3">
    <source>
        <dbReference type="Proteomes" id="UP000815677"/>
    </source>
</evidence>
<feature type="compositionally biased region" description="Acidic residues" evidence="1">
    <location>
        <begin position="307"/>
        <end position="323"/>
    </location>
</feature>
<feature type="compositionally biased region" description="Low complexity" evidence="1">
    <location>
        <begin position="13"/>
        <end position="22"/>
    </location>
</feature>
<gene>
    <name evidence="2" type="ORF">MCHLO_10572</name>
</gene>
<feature type="region of interest" description="Disordered" evidence="1">
    <location>
        <begin position="305"/>
        <end position="330"/>
    </location>
</feature>
<dbReference type="EMBL" id="DF848432">
    <property type="protein sequence ID" value="GAT53635.1"/>
    <property type="molecule type" value="Genomic_DNA"/>
</dbReference>
<evidence type="ECO:0000313" key="2">
    <source>
        <dbReference type="EMBL" id="GAT53635.1"/>
    </source>
</evidence>
<feature type="compositionally biased region" description="Polar residues" evidence="1">
    <location>
        <begin position="83"/>
        <end position="95"/>
    </location>
</feature>
<organism evidence="2 3">
    <name type="scientific">Mycena chlorophos</name>
    <name type="common">Agaric fungus</name>
    <name type="synonym">Agaricus chlorophos</name>
    <dbReference type="NCBI Taxonomy" id="658473"/>
    <lineage>
        <taxon>Eukaryota</taxon>
        <taxon>Fungi</taxon>
        <taxon>Dikarya</taxon>
        <taxon>Basidiomycota</taxon>
        <taxon>Agaricomycotina</taxon>
        <taxon>Agaricomycetes</taxon>
        <taxon>Agaricomycetidae</taxon>
        <taxon>Agaricales</taxon>
        <taxon>Marasmiineae</taxon>
        <taxon>Mycenaceae</taxon>
        <taxon>Mycena</taxon>
    </lineage>
</organism>
<feature type="compositionally biased region" description="Basic and acidic residues" evidence="1">
    <location>
        <begin position="67"/>
        <end position="82"/>
    </location>
</feature>
<keyword evidence="3" id="KW-1185">Reference proteome</keyword>
<proteinExistence type="predicted"/>
<accession>A0ABQ0LRD8</accession>
<feature type="compositionally biased region" description="Low complexity" evidence="1">
    <location>
        <begin position="30"/>
        <end position="49"/>
    </location>
</feature>
<sequence length="330" mass="34892">MPPKSSKTKTSVKKAAAATSTRKPAEAAKSKSNSTAKATAKSAEAPAKTGTKRAAPDETSSDDEHAEETAQKKARVNKEQAEATKSSQTTTMNTFQGGNLDLYAMALPFLRNALKPAGSTTSDYPALLKLIQSKQAKADNTARLVLSLPTSGSGGMGYGRLASGAEGFCEPFEDAPFDVGIASLEHVDKVTFTAAQKRELWPAADVPEDGPGIQGTMVLIDKPCGVNSASGTFKMLLVPVKDGMEMWAGAASFQVKYGSLYQRKGFGRGTIVTFGFWAVPSVKDDPRALECTELGYLATTKGNAVVDDVDSDEEEESDDDSDDGGYGYVW</sequence>
<dbReference type="Proteomes" id="UP000815677">
    <property type="component" value="Unassembled WGS sequence"/>
</dbReference>
<evidence type="ECO:0000256" key="1">
    <source>
        <dbReference type="SAM" id="MobiDB-lite"/>
    </source>
</evidence>
<name>A0ABQ0LRD8_MYCCL</name>